<dbReference type="Gene3D" id="1.10.357.10">
    <property type="entry name" value="Tetracycline Repressor, domain 2"/>
    <property type="match status" value="1"/>
</dbReference>
<keyword evidence="1" id="KW-0805">Transcription regulation</keyword>
<gene>
    <name evidence="6" type="ORF">D8S82_23010</name>
</gene>
<evidence type="ECO:0000313" key="7">
    <source>
        <dbReference type="Proteomes" id="UP000315759"/>
    </source>
</evidence>
<keyword evidence="3" id="KW-0804">Transcription</keyword>
<evidence type="ECO:0000313" key="6">
    <source>
        <dbReference type="EMBL" id="TQR84244.1"/>
    </source>
</evidence>
<reference evidence="6 7" key="1">
    <citation type="submission" date="2018-10" db="EMBL/GenBank/DDBJ databases">
        <title>Draft genome of Mycobacterium hodleri strain B.</title>
        <authorList>
            <person name="Amande T.J."/>
            <person name="Mcgenity T.J."/>
        </authorList>
    </citation>
    <scope>NUCLEOTIDE SEQUENCE [LARGE SCALE GENOMIC DNA]</scope>
    <source>
        <strain evidence="6 7">B</strain>
    </source>
</reference>
<dbReference type="InterPro" id="IPR001647">
    <property type="entry name" value="HTH_TetR"/>
</dbReference>
<keyword evidence="7" id="KW-1185">Reference proteome</keyword>
<evidence type="ECO:0000256" key="1">
    <source>
        <dbReference type="ARBA" id="ARBA00023015"/>
    </source>
</evidence>
<dbReference type="GO" id="GO:0003677">
    <property type="term" value="F:DNA binding"/>
    <property type="evidence" value="ECO:0007669"/>
    <property type="project" value="UniProtKB-UniRule"/>
</dbReference>
<dbReference type="InterPro" id="IPR004111">
    <property type="entry name" value="Repressor_TetR_C"/>
</dbReference>
<evidence type="ECO:0000256" key="2">
    <source>
        <dbReference type="ARBA" id="ARBA00023125"/>
    </source>
</evidence>
<accession>A0A544VW84</accession>
<comment type="caution">
    <text evidence="6">The sequence shown here is derived from an EMBL/GenBank/DDBJ whole genome shotgun (WGS) entry which is preliminary data.</text>
</comment>
<feature type="DNA-binding region" description="H-T-H motif" evidence="4">
    <location>
        <begin position="25"/>
        <end position="44"/>
    </location>
</feature>
<dbReference type="SUPFAM" id="SSF46689">
    <property type="entry name" value="Homeodomain-like"/>
    <property type="match status" value="1"/>
</dbReference>
<dbReference type="AlphaFoldDB" id="A0A544VW84"/>
<dbReference type="InterPro" id="IPR009057">
    <property type="entry name" value="Homeodomain-like_sf"/>
</dbReference>
<dbReference type="PROSITE" id="PS50977">
    <property type="entry name" value="HTH_TETR_2"/>
    <property type="match status" value="1"/>
</dbReference>
<dbReference type="Proteomes" id="UP000315759">
    <property type="component" value="Unassembled WGS sequence"/>
</dbReference>
<dbReference type="GO" id="GO:0045892">
    <property type="term" value="P:negative regulation of DNA-templated transcription"/>
    <property type="evidence" value="ECO:0007669"/>
    <property type="project" value="InterPro"/>
</dbReference>
<evidence type="ECO:0000259" key="5">
    <source>
        <dbReference type="PROSITE" id="PS50977"/>
    </source>
</evidence>
<dbReference type="SUPFAM" id="SSF48498">
    <property type="entry name" value="Tetracyclin repressor-like, C-terminal domain"/>
    <property type="match status" value="1"/>
</dbReference>
<evidence type="ECO:0000256" key="4">
    <source>
        <dbReference type="PROSITE-ProRule" id="PRU00335"/>
    </source>
</evidence>
<dbReference type="Pfam" id="PF02909">
    <property type="entry name" value="TetR_C_1"/>
    <property type="match status" value="1"/>
</dbReference>
<sequence>MAGTADAIYARALTLLDEEGLAGISARRLATELRCSTKTLYQQVGNQDQLVRELVARHFAALRLEFSEADTWQESAMRWCRAVRTALLAHPHLSGLMTVDDREPIAAYVDRLLKVLIAAGVPPALARNGCRVLVHTTISLTGAEIAADGHSSEVFAEVFENTIRWVVLGIASEQEQSAT</sequence>
<name>A0A544VW84_9MYCO</name>
<feature type="domain" description="HTH tetR-type" evidence="5">
    <location>
        <begin position="2"/>
        <end position="62"/>
    </location>
</feature>
<organism evidence="6 7">
    <name type="scientific">Mycolicibacterium hodleri</name>
    <dbReference type="NCBI Taxonomy" id="49897"/>
    <lineage>
        <taxon>Bacteria</taxon>
        <taxon>Bacillati</taxon>
        <taxon>Actinomycetota</taxon>
        <taxon>Actinomycetes</taxon>
        <taxon>Mycobacteriales</taxon>
        <taxon>Mycobacteriaceae</taxon>
        <taxon>Mycolicibacterium</taxon>
    </lineage>
</organism>
<evidence type="ECO:0000256" key="3">
    <source>
        <dbReference type="ARBA" id="ARBA00023163"/>
    </source>
</evidence>
<dbReference type="RefSeq" id="WP_142554322.1">
    <property type="nucleotide sequence ID" value="NZ_VIFX01000033.1"/>
</dbReference>
<protein>
    <recommendedName>
        <fullName evidence="5">HTH tetR-type domain-containing protein</fullName>
    </recommendedName>
</protein>
<dbReference type="EMBL" id="VIFX01000033">
    <property type="protein sequence ID" value="TQR84244.1"/>
    <property type="molecule type" value="Genomic_DNA"/>
</dbReference>
<proteinExistence type="predicted"/>
<keyword evidence="2 4" id="KW-0238">DNA-binding</keyword>
<dbReference type="InterPro" id="IPR036271">
    <property type="entry name" value="Tet_transcr_reg_TetR-rel_C_sf"/>
</dbReference>